<keyword evidence="2" id="KW-1133">Transmembrane helix</keyword>
<evidence type="ECO:0000313" key="4">
    <source>
        <dbReference type="Proteomes" id="UP000830671"/>
    </source>
</evidence>
<feature type="region of interest" description="Disordered" evidence="1">
    <location>
        <begin position="158"/>
        <end position="183"/>
    </location>
</feature>
<keyword evidence="2" id="KW-0812">Transmembrane</keyword>
<dbReference type="EMBL" id="CP019479">
    <property type="protein sequence ID" value="UQC88086.1"/>
    <property type="molecule type" value="Genomic_DNA"/>
</dbReference>
<gene>
    <name evidence="3" type="ORF">CLUP02_13608</name>
</gene>
<evidence type="ECO:0000256" key="2">
    <source>
        <dbReference type="SAM" id="Phobius"/>
    </source>
</evidence>
<evidence type="ECO:0000313" key="3">
    <source>
        <dbReference type="EMBL" id="UQC88086.1"/>
    </source>
</evidence>
<keyword evidence="4" id="KW-1185">Reference proteome</keyword>
<accession>A0A9Q8WLW1</accession>
<feature type="region of interest" description="Disordered" evidence="1">
    <location>
        <begin position="469"/>
        <end position="516"/>
    </location>
</feature>
<feature type="transmembrane region" description="Helical" evidence="2">
    <location>
        <begin position="929"/>
        <end position="950"/>
    </location>
</feature>
<evidence type="ECO:0000256" key="1">
    <source>
        <dbReference type="SAM" id="MobiDB-lite"/>
    </source>
</evidence>
<dbReference type="Proteomes" id="UP000830671">
    <property type="component" value="Chromosome 7"/>
</dbReference>
<feature type="region of interest" description="Disordered" evidence="1">
    <location>
        <begin position="16"/>
        <end position="35"/>
    </location>
</feature>
<feature type="compositionally biased region" description="Polar residues" evidence="1">
    <location>
        <begin position="17"/>
        <end position="29"/>
    </location>
</feature>
<feature type="compositionally biased region" description="Polar residues" evidence="1">
    <location>
        <begin position="167"/>
        <end position="177"/>
    </location>
</feature>
<dbReference type="AlphaFoldDB" id="A0A9Q8WLW1"/>
<keyword evidence="2" id="KW-0472">Membrane</keyword>
<dbReference type="KEGG" id="clup:CLUP02_13608"/>
<sequence length="958" mass="105825">MSLPFSLATDVKVHSQYGMQRGSQQPTDSHPSRLEYDTGAGIQQFSHRNITQSKIASEKVGLPSPRIVPSTNYLTSNDFCRKQGPSPGLQLRQTAMAQYSSQNDGNIDDCWLHRIQSKISPITLPPTFVPLISDRLREVGALQEIINITRLFTPNRQPPQAKAIADNNPTSKSMGHRQSSDVDGERNAFEALSVKITLSTDAVTIHVLVFFIQTQPRRKRAGNPLPAAEKRLELGHWWSMRAICVSPETRTGSDAAQAIHPGNGYESNISQLPSVFTFSGTCVFSYPSVRSECLTPGGSSQLTCGEQAPNPATKLGCPGLPASTFASTSQSTVAISLPTITGGLLISGAIILLCFQPAGPDAAPELLPPLLLQVWASLLAASHSKGRTGPVYGYSSRRCRVEMADDAVAKSIDPCVAGRFQPSIPLPFRRRVRGNSRNNGYNRCGEAEGEYYRHAKRRKYLIPHRVSPIPAVRDTKPPKTVTPSEDDEKPTGPIYLQDGYTQEPLRTSTNIPRNLPAGPARQMGFYGSDKVGPGAVLCVANPSIRDYRGVFTPACFRSCSVDQGHSPEKRQERDAQLYASNRIPGALDEDLWNLHSFRYERNSPFADKQCGLQRRRLPCRHGEGLSPATRTLNRMVVVWLTPWVSPLVYSAYLYGRCVPANHVVAPRPKPVTGCRKSITQPPKESATTPKGLGEKMNCSSFCRWLHSHWSLPRFFIKALNSFNGFRLMCIMYRQRQGHSNVRMAGGGSSAVNRSTILFFLSLPPPWQLLSDHIAHALAVRALHIGRAWCGRPYIRKFPEGDMICQGSTPADFVMLIHFVAGELNGIVYLCGIFAKWELSRVLSQRASSSGTDRFAAATPMVLLHERGRKRTFADHSFQKNVVCRSLSFSPHCTRSTKPRCISSAHPAARSSMSIRQQPATGRREIKRAIALRSCPSLALTCESLFFFFFFPSKRKTAQ</sequence>
<reference evidence="3" key="1">
    <citation type="journal article" date="2021" name="Mol. Plant Microbe Interact.">
        <title>Complete Genome Sequence of the Plant-Pathogenic Fungus Colletotrichum lupini.</title>
        <authorList>
            <person name="Baroncelli R."/>
            <person name="Pensec F."/>
            <person name="Da Lio D."/>
            <person name="Boufleur T."/>
            <person name="Vicente I."/>
            <person name="Sarrocco S."/>
            <person name="Picot A."/>
            <person name="Baraldi E."/>
            <person name="Sukno S."/>
            <person name="Thon M."/>
            <person name="Le Floch G."/>
        </authorList>
    </citation>
    <scope>NUCLEOTIDE SEQUENCE</scope>
    <source>
        <strain evidence="3">IMI 504893</strain>
    </source>
</reference>
<protein>
    <submittedName>
        <fullName evidence="3">Uncharacterized protein</fullName>
    </submittedName>
</protein>
<dbReference type="GeneID" id="73347556"/>
<organism evidence="3 4">
    <name type="scientific">Colletotrichum lupini</name>
    <dbReference type="NCBI Taxonomy" id="145971"/>
    <lineage>
        <taxon>Eukaryota</taxon>
        <taxon>Fungi</taxon>
        <taxon>Dikarya</taxon>
        <taxon>Ascomycota</taxon>
        <taxon>Pezizomycotina</taxon>
        <taxon>Sordariomycetes</taxon>
        <taxon>Hypocreomycetidae</taxon>
        <taxon>Glomerellales</taxon>
        <taxon>Glomerellaceae</taxon>
        <taxon>Colletotrichum</taxon>
        <taxon>Colletotrichum acutatum species complex</taxon>
    </lineage>
</organism>
<dbReference type="RefSeq" id="XP_049149692.1">
    <property type="nucleotide sequence ID" value="XM_049292546.1"/>
</dbReference>
<proteinExistence type="predicted"/>
<name>A0A9Q8WLW1_9PEZI</name>